<feature type="domain" description="Zn(2)-C6 fungal-type" evidence="7">
    <location>
        <begin position="36"/>
        <end position="65"/>
    </location>
</feature>
<evidence type="ECO:0000256" key="5">
    <source>
        <dbReference type="ARBA" id="ARBA00023242"/>
    </source>
</evidence>
<evidence type="ECO:0000256" key="6">
    <source>
        <dbReference type="SAM" id="MobiDB-lite"/>
    </source>
</evidence>
<dbReference type="OrthoDB" id="2283488at2759"/>
<dbReference type="GO" id="GO:0003677">
    <property type="term" value="F:DNA binding"/>
    <property type="evidence" value="ECO:0007669"/>
    <property type="project" value="UniProtKB-KW"/>
</dbReference>
<dbReference type="Pfam" id="PF04082">
    <property type="entry name" value="Fungal_trans"/>
    <property type="match status" value="1"/>
</dbReference>
<dbReference type="EMBL" id="KV878211">
    <property type="protein sequence ID" value="OJJ37241.1"/>
    <property type="molecule type" value="Genomic_DNA"/>
</dbReference>
<dbReference type="Proteomes" id="UP000184383">
    <property type="component" value="Unassembled WGS sequence"/>
</dbReference>
<dbReference type="GO" id="GO:0008270">
    <property type="term" value="F:zinc ion binding"/>
    <property type="evidence" value="ECO:0007669"/>
    <property type="project" value="InterPro"/>
</dbReference>
<dbReference type="Gene3D" id="4.10.240.10">
    <property type="entry name" value="Zn(2)-C6 fungal-type DNA-binding domain"/>
    <property type="match status" value="1"/>
</dbReference>
<evidence type="ECO:0000256" key="4">
    <source>
        <dbReference type="ARBA" id="ARBA00023163"/>
    </source>
</evidence>
<evidence type="ECO:0000256" key="3">
    <source>
        <dbReference type="ARBA" id="ARBA00023125"/>
    </source>
</evidence>
<reference evidence="9" key="1">
    <citation type="journal article" date="2017" name="Genome Biol.">
        <title>Comparative genomics reveals high biological diversity and specific adaptations in the industrially and medically important fungal genus Aspergillus.</title>
        <authorList>
            <person name="de Vries R.P."/>
            <person name="Riley R."/>
            <person name="Wiebenga A."/>
            <person name="Aguilar-Osorio G."/>
            <person name="Amillis S."/>
            <person name="Uchima C.A."/>
            <person name="Anderluh G."/>
            <person name="Asadollahi M."/>
            <person name="Askin M."/>
            <person name="Barry K."/>
            <person name="Battaglia E."/>
            <person name="Bayram O."/>
            <person name="Benocci T."/>
            <person name="Braus-Stromeyer S.A."/>
            <person name="Caldana C."/>
            <person name="Canovas D."/>
            <person name="Cerqueira G.C."/>
            <person name="Chen F."/>
            <person name="Chen W."/>
            <person name="Choi C."/>
            <person name="Clum A."/>
            <person name="Dos Santos R.A."/>
            <person name="Damasio A.R."/>
            <person name="Diallinas G."/>
            <person name="Emri T."/>
            <person name="Fekete E."/>
            <person name="Flipphi M."/>
            <person name="Freyberg S."/>
            <person name="Gallo A."/>
            <person name="Gournas C."/>
            <person name="Habgood R."/>
            <person name="Hainaut M."/>
            <person name="Harispe M.L."/>
            <person name="Henrissat B."/>
            <person name="Hilden K.S."/>
            <person name="Hope R."/>
            <person name="Hossain A."/>
            <person name="Karabika E."/>
            <person name="Karaffa L."/>
            <person name="Karanyi Z."/>
            <person name="Krasevec N."/>
            <person name="Kuo A."/>
            <person name="Kusch H."/>
            <person name="LaButti K."/>
            <person name="Lagendijk E.L."/>
            <person name="Lapidus A."/>
            <person name="Levasseur A."/>
            <person name="Lindquist E."/>
            <person name="Lipzen A."/>
            <person name="Logrieco A.F."/>
            <person name="MacCabe A."/>
            <person name="Maekelae M.R."/>
            <person name="Malavazi I."/>
            <person name="Melin P."/>
            <person name="Meyer V."/>
            <person name="Mielnichuk N."/>
            <person name="Miskei M."/>
            <person name="Molnar A.P."/>
            <person name="Mule G."/>
            <person name="Ngan C.Y."/>
            <person name="Orejas M."/>
            <person name="Orosz E."/>
            <person name="Ouedraogo J.P."/>
            <person name="Overkamp K.M."/>
            <person name="Park H.-S."/>
            <person name="Perrone G."/>
            <person name="Piumi F."/>
            <person name="Punt P.J."/>
            <person name="Ram A.F."/>
            <person name="Ramon A."/>
            <person name="Rauscher S."/>
            <person name="Record E."/>
            <person name="Riano-Pachon D.M."/>
            <person name="Robert V."/>
            <person name="Roehrig J."/>
            <person name="Ruller R."/>
            <person name="Salamov A."/>
            <person name="Salih N.S."/>
            <person name="Samson R.A."/>
            <person name="Sandor E."/>
            <person name="Sanguinetti M."/>
            <person name="Schuetze T."/>
            <person name="Sepcic K."/>
            <person name="Shelest E."/>
            <person name="Sherlock G."/>
            <person name="Sophianopoulou V."/>
            <person name="Squina F.M."/>
            <person name="Sun H."/>
            <person name="Susca A."/>
            <person name="Todd R.B."/>
            <person name="Tsang A."/>
            <person name="Unkles S.E."/>
            <person name="van de Wiele N."/>
            <person name="van Rossen-Uffink D."/>
            <person name="Oliveira J.V."/>
            <person name="Vesth T.C."/>
            <person name="Visser J."/>
            <person name="Yu J.-H."/>
            <person name="Zhou M."/>
            <person name="Andersen M.R."/>
            <person name="Archer D.B."/>
            <person name="Baker S.E."/>
            <person name="Benoit I."/>
            <person name="Brakhage A.A."/>
            <person name="Braus G.H."/>
            <person name="Fischer R."/>
            <person name="Frisvad J.C."/>
            <person name="Goldman G.H."/>
            <person name="Houbraken J."/>
            <person name="Oakley B."/>
            <person name="Pocsi I."/>
            <person name="Scazzocchio C."/>
            <person name="Seiboth B."/>
            <person name="vanKuyk P.A."/>
            <person name="Wortman J."/>
            <person name="Dyer P.S."/>
            <person name="Grigoriev I.V."/>
        </authorList>
    </citation>
    <scope>NUCLEOTIDE SEQUENCE [LARGE SCALE GENOMIC DNA]</scope>
    <source>
        <strain evidence="9">DTO 134E9</strain>
    </source>
</reference>
<keyword evidence="4" id="KW-0804">Transcription</keyword>
<feature type="region of interest" description="Disordered" evidence="6">
    <location>
        <begin position="633"/>
        <end position="666"/>
    </location>
</feature>
<protein>
    <recommendedName>
        <fullName evidence="7">Zn(2)-C6 fungal-type domain-containing protein</fullName>
    </recommendedName>
</protein>
<accession>A0A1L9RQN1</accession>
<dbReference type="PANTHER" id="PTHR46910">
    <property type="entry name" value="TRANSCRIPTION FACTOR PDR1"/>
    <property type="match status" value="1"/>
</dbReference>
<dbReference type="Pfam" id="PF00172">
    <property type="entry name" value="Zn_clus"/>
    <property type="match status" value="1"/>
</dbReference>
<keyword evidence="1" id="KW-0479">Metal-binding</keyword>
<evidence type="ECO:0000256" key="1">
    <source>
        <dbReference type="ARBA" id="ARBA00022723"/>
    </source>
</evidence>
<proteinExistence type="predicted"/>
<dbReference type="SMART" id="SM00906">
    <property type="entry name" value="Fungal_trans"/>
    <property type="match status" value="1"/>
</dbReference>
<evidence type="ECO:0000259" key="7">
    <source>
        <dbReference type="PROSITE" id="PS50048"/>
    </source>
</evidence>
<keyword evidence="9" id="KW-1185">Reference proteome</keyword>
<dbReference type="SMART" id="SM00066">
    <property type="entry name" value="GAL4"/>
    <property type="match status" value="1"/>
</dbReference>
<dbReference type="InterPro" id="IPR007219">
    <property type="entry name" value="XnlR_reg_dom"/>
</dbReference>
<gene>
    <name evidence="8" type="ORF">ASPWEDRAFT_50493</name>
</gene>
<dbReference type="PANTHER" id="PTHR46910:SF17">
    <property type="entry name" value="SCFA-RELATED"/>
    <property type="match status" value="1"/>
</dbReference>
<sequence length="725" mass="81235">MENLKGENIGFIHADNASSPSYPIDQVAKRQKVRQACDFCREHRVRCQATTPCPQCIENRVSCIRPRRSGARPNCQHEALFTREKSDNVEPSSSVRAQSPSGLSAQGEEANTTQSVESDSTPQPSGTDDTEPVTNRMDSMLGFISRINDFCSRMPQLTSVPAHSPAHEQPPAYTCPYPHYVLEVMGAAECSLSNAQIERLLRIFWTRLRLQVPIVQRRDLDLPAAQRGQGSPASPLRDAITAYSMQSAFYLGLNTRLLGLQWDEFMRGSQSTMVGMSYFRRCLAATTQYTTFSGPSILALQCYCFMTLYLLDAGQHQAAYNMVGLAVRIAQSLNLHQDPTASTPRDDAEIFRRIWWTLVHLDFRCSRHLGKPISVQLRDSTCVPPHVQVLEPEYTSYHAQSMRLTAAALSVIDSIVCYPAPETTDCMAHVEARAKILSGELGLLCKWREEVLQDKSFRSLQLDIENMSVDADDEFLNQPPPQILLATLLELQHHDIIITLHRVFIQFPTHTTVPKNTPRADVHAATALKHAMATINVVHCRMTHHDALYGSCELYQYQWNAVLTLIGFMLAYPFCHRFQKARKHTDMALEIFESAGSQNIAAARAACLTRHLCSKVDTLVRILNITERPDPADLSKQDLNTMPGNNANTANQTPDISNNPAVQPTGIEEHTPISQQLQDANEDVLWPRVDLLGPESWAAYCNEVNEAFTGLPDINMFHDSLFFNN</sequence>
<dbReference type="SUPFAM" id="SSF57701">
    <property type="entry name" value="Zn2/Cys6 DNA-binding domain"/>
    <property type="match status" value="1"/>
</dbReference>
<feature type="compositionally biased region" description="Polar residues" evidence="6">
    <location>
        <begin position="89"/>
        <end position="135"/>
    </location>
</feature>
<keyword evidence="2" id="KW-0805">Transcription regulation</keyword>
<evidence type="ECO:0000313" key="9">
    <source>
        <dbReference type="Proteomes" id="UP000184383"/>
    </source>
</evidence>
<dbReference type="VEuPathDB" id="FungiDB:ASPWEDRAFT_50493"/>
<feature type="region of interest" description="Disordered" evidence="6">
    <location>
        <begin position="82"/>
        <end position="135"/>
    </location>
</feature>
<organism evidence="8 9">
    <name type="scientific">Aspergillus wentii DTO 134E9</name>
    <dbReference type="NCBI Taxonomy" id="1073089"/>
    <lineage>
        <taxon>Eukaryota</taxon>
        <taxon>Fungi</taxon>
        <taxon>Dikarya</taxon>
        <taxon>Ascomycota</taxon>
        <taxon>Pezizomycotina</taxon>
        <taxon>Eurotiomycetes</taxon>
        <taxon>Eurotiomycetidae</taxon>
        <taxon>Eurotiales</taxon>
        <taxon>Aspergillaceae</taxon>
        <taxon>Aspergillus</taxon>
        <taxon>Aspergillus subgen. Cremei</taxon>
    </lineage>
</organism>
<name>A0A1L9RQN1_ASPWE</name>
<keyword evidence="3" id="KW-0238">DNA-binding</keyword>
<evidence type="ECO:0000256" key="2">
    <source>
        <dbReference type="ARBA" id="ARBA00023015"/>
    </source>
</evidence>
<evidence type="ECO:0000313" key="8">
    <source>
        <dbReference type="EMBL" id="OJJ37241.1"/>
    </source>
</evidence>
<dbReference type="CDD" id="cd12148">
    <property type="entry name" value="fungal_TF_MHR"/>
    <property type="match status" value="1"/>
</dbReference>
<dbReference type="InterPro" id="IPR050987">
    <property type="entry name" value="AtrR-like"/>
</dbReference>
<dbReference type="PROSITE" id="PS00463">
    <property type="entry name" value="ZN2_CY6_FUNGAL_1"/>
    <property type="match status" value="1"/>
</dbReference>
<dbReference type="GeneID" id="63753299"/>
<dbReference type="InterPro" id="IPR036864">
    <property type="entry name" value="Zn2-C6_fun-type_DNA-bd_sf"/>
</dbReference>
<dbReference type="GO" id="GO:0006351">
    <property type="term" value="P:DNA-templated transcription"/>
    <property type="evidence" value="ECO:0007669"/>
    <property type="project" value="InterPro"/>
</dbReference>
<dbReference type="CDD" id="cd00067">
    <property type="entry name" value="GAL4"/>
    <property type="match status" value="1"/>
</dbReference>
<dbReference type="InterPro" id="IPR001138">
    <property type="entry name" value="Zn2Cys6_DnaBD"/>
</dbReference>
<dbReference type="RefSeq" id="XP_040690917.1">
    <property type="nucleotide sequence ID" value="XM_040837451.1"/>
</dbReference>
<dbReference type="AlphaFoldDB" id="A0A1L9RQN1"/>
<dbReference type="PROSITE" id="PS50048">
    <property type="entry name" value="ZN2_CY6_FUNGAL_2"/>
    <property type="match status" value="1"/>
</dbReference>
<keyword evidence="5" id="KW-0539">Nucleus</keyword>
<feature type="compositionally biased region" description="Polar residues" evidence="6">
    <location>
        <begin position="637"/>
        <end position="662"/>
    </location>
</feature>
<dbReference type="GO" id="GO:0000981">
    <property type="term" value="F:DNA-binding transcription factor activity, RNA polymerase II-specific"/>
    <property type="evidence" value="ECO:0007669"/>
    <property type="project" value="InterPro"/>
</dbReference>